<dbReference type="Proteomes" id="UP000521943">
    <property type="component" value="Unassembled WGS sequence"/>
</dbReference>
<protein>
    <recommendedName>
        <fullName evidence="3">C3H1-type domain-containing protein</fullName>
    </recommendedName>
</protein>
<dbReference type="PROSITE" id="PS50103">
    <property type="entry name" value="ZF_C3H1"/>
    <property type="match status" value="1"/>
</dbReference>
<evidence type="ECO:0000313" key="4">
    <source>
        <dbReference type="EMBL" id="KAF6741526.1"/>
    </source>
</evidence>
<sequence>MSGNGESSSRPFTIPRVGLGAHVSARPGSSQTRPIIPNPNDNPHAVPVGTCGPQTAVVEIEHAVRDYGEGRVSRGKTLEVITRALAFTGDPGEDESKERAFVDYVKQTSNNSMNWMRQSDETQGRQTVNREGTLAQAWSPLDCRKCTTGDQLQQGSTLKEGRESGEGMMLQVKRKSMDEVKERMSMMSQEMMNQSANSSHRICPGTIENRKRTYDDLAAQNHRNSSNCMPKTSRKSSAGSPPRRRRRLESPSHNQATARKNIGNLGGGKIELGMAEQTRKVSTHGDWTIAWGKASQAIAFAFEHRRQELADYAEFMQGEFGARHPAFHDRVIGFDIAIRNEVCGGTAILLTDFERFQRHRTAILAADGIFAPSLDRYALGKSGGSTKSRSNETCMRYNTKDGCPNGKGCRYRHVCRKCGEGGHAATVCSVAK</sequence>
<gene>
    <name evidence="4" type="ORF">DFP72DRAFT_943180</name>
</gene>
<evidence type="ECO:0000256" key="2">
    <source>
        <dbReference type="SAM" id="MobiDB-lite"/>
    </source>
</evidence>
<feature type="compositionally biased region" description="Polar residues" evidence="2">
    <location>
        <begin position="1"/>
        <end position="11"/>
    </location>
</feature>
<evidence type="ECO:0000256" key="1">
    <source>
        <dbReference type="PROSITE-ProRule" id="PRU00723"/>
    </source>
</evidence>
<feature type="domain" description="C3H1-type" evidence="3">
    <location>
        <begin position="388"/>
        <end position="416"/>
    </location>
</feature>
<dbReference type="OrthoDB" id="2355984at2759"/>
<feature type="region of interest" description="Disordered" evidence="2">
    <location>
        <begin position="220"/>
        <end position="268"/>
    </location>
</feature>
<feature type="region of interest" description="Disordered" evidence="2">
    <location>
        <begin position="1"/>
        <end position="50"/>
    </location>
</feature>
<feature type="zinc finger region" description="C3H1-type" evidence="1">
    <location>
        <begin position="388"/>
        <end position="416"/>
    </location>
</feature>
<comment type="caution">
    <text evidence="4">The sequence shown here is derived from an EMBL/GenBank/DDBJ whole genome shotgun (WGS) entry which is preliminary data.</text>
</comment>
<keyword evidence="1" id="KW-0863">Zinc-finger</keyword>
<dbReference type="InterPro" id="IPR000571">
    <property type="entry name" value="Znf_CCCH"/>
</dbReference>
<accession>A0A8H6H957</accession>
<organism evidence="4 5">
    <name type="scientific">Ephemerocybe angulata</name>
    <dbReference type="NCBI Taxonomy" id="980116"/>
    <lineage>
        <taxon>Eukaryota</taxon>
        <taxon>Fungi</taxon>
        <taxon>Dikarya</taxon>
        <taxon>Basidiomycota</taxon>
        <taxon>Agaricomycotina</taxon>
        <taxon>Agaricomycetes</taxon>
        <taxon>Agaricomycetidae</taxon>
        <taxon>Agaricales</taxon>
        <taxon>Agaricineae</taxon>
        <taxon>Psathyrellaceae</taxon>
        <taxon>Ephemerocybe</taxon>
    </lineage>
</organism>
<dbReference type="EMBL" id="JACGCI010000235">
    <property type="protein sequence ID" value="KAF6741526.1"/>
    <property type="molecule type" value="Genomic_DNA"/>
</dbReference>
<keyword evidence="5" id="KW-1185">Reference proteome</keyword>
<proteinExistence type="predicted"/>
<reference evidence="4 5" key="1">
    <citation type="submission" date="2020-07" db="EMBL/GenBank/DDBJ databases">
        <title>Comparative genomics of pyrophilous fungi reveals a link between fire events and developmental genes.</title>
        <authorList>
            <consortium name="DOE Joint Genome Institute"/>
            <person name="Steindorff A.S."/>
            <person name="Carver A."/>
            <person name="Calhoun S."/>
            <person name="Stillman K."/>
            <person name="Liu H."/>
            <person name="Lipzen A."/>
            <person name="Pangilinan J."/>
            <person name="Labutti K."/>
            <person name="Bruns T.D."/>
            <person name="Grigoriev I.V."/>
        </authorList>
    </citation>
    <scope>NUCLEOTIDE SEQUENCE [LARGE SCALE GENOMIC DNA]</scope>
    <source>
        <strain evidence="4 5">CBS 144469</strain>
    </source>
</reference>
<evidence type="ECO:0000313" key="5">
    <source>
        <dbReference type="Proteomes" id="UP000521943"/>
    </source>
</evidence>
<dbReference type="GO" id="GO:0008270">
    <property type="term" value="F:zinc ion binding"/>
    <property type="evidence" value="ECO:0007669"/>
    <property type="project" value="UniProtKB-KW"/>
</dbReference>
<evidence type="ECO:0000259" key="3">
    <source>
        <dbReference type="PROSITE" id="PS50103"/>
    </source>
</evidence>
<keyword evidence="1" id="KW-0479">Metal-binding</keyword>
<name>A0A8H6H957_9AGAR</name>
<dbReference type="AlphaFoldDB" id="A0A8H6H957"/>
<feature type="compositionally biased region" description="Polar residues" evidence="2">
    <location>
        <begin position="221"/>
        <end position="230"/>
    </location>
</feature>
<keyword evidence="1" id="KW-0862">Zinc</keyword>